<keyword evidence="6" id="KW-0418">Kinase</keyword>
<evidence type="ECO:0000256" key="5">
    <source>
        <dbReference type="ARBA" id="ARBA00022741"/>
    </source>
</evidence>
<reference evidence="11" key="1">
    <citation type="submission" date="2021-03" db="EMBL/GenBank/DDBJ databases">
        <title>Taxonomic study of Clostridium polyendosporum from meadow-gley soil under rice.</title>
        <authorList>
            <person name="Kobayashi H."/>
            <person name="Tanizawa Y."/>
            <person name="Yagura M."/>
        </authorList>
    </citation>
    <scope>NUCLEOTIDE SEQUENCE</scope>
    <source>
        <strain evidence="11">JCM 30710</strain>
    </source>
</reference>
<keyword evidence="5" id="KW-0547">Nucleotide-binding</keyword>
<dbReference type="NCBIfam" id="NF002320">
    <property type="entry name" value="PRK01259.1"/>
    <property type="match status" value="1"/>
</dbReference>
<evidence type="ECO:0000256" key="2">
    <source>
        <dbReference type="ARBA" id="ARBA00022679"/>
    </source>
</evidence>
<dbReference type="Pfam" id="PF13793">
    <property type="entry name" value="Pribosyltran_N"/>
    <property type="match status" value="1"/>
</dbReference>
<evidence type="ECO:0000256" key="4">
    <source>
        <dbReference type="ARBA" id="ARBA00022727"/>
    </source>
</evidence>
<name>A0A919RZ33_9CLOT</name>
<evidence type="ECO:0000256" key="6">
    <source>
        <dbReference type="ARBA" id="ARBA00022777"/>
    </source>
</evidence>
<dbReference type="GO" id="GO:0006164">
    <property type="term" value="P:purine nucleotide biosynthetic process"/>
    <property type="evidence" value="ECO:0007669"/>
    <property type="project" value="TreeGrafter"/>
</dbReference>
<dbReference type="SUPFAM" id="SSF53271">
    <property type="entry name" value="PRTase-like"/>
    <property type="match status" value="2"/>
</dbReference>
<accession>A0A919RZ33</accession>
<dbReference type="GO" id="GO:0016301">
    <property type="term" value="F:kinase activity"/>
    <property type="evidence" value="ECO:0007669"/>
    <property type="project" value="UniProtKB-KW"/>
</dbReference>
<dbReference type="EC" id="2.7.6.1" evidence="1"/>
<keyword evidence="4" id="KW-0545">Nucleotide biosynthesis</keyword>
<dbReference type="GO" id="GO:0006015">
    <property type="term" value="P:5-phosphoribose 1-diphosphate biosynthetic process"/>
    <property type="evidence" value="ECO:0007669"/>
    <property type="project" value="TreeGrafter"/>
</dbReference>
<dbReference type="Pfam" id="PF14572">
    <property type="entry name" value="Pribosyl_synth"/>
    <property type="match status" value="1"/>
</dbReference>
<comment type="catalytic activity">
    <reaction evidence="9">
        <text>D-ribose 5-phosphate + ATP = 5-phospho-alpha-D-ribose 1-diphosphate + AMP + H(+)</text>
        <dbReference type="Rhea" id="RHEA:15609"/>
        <dbReference type="ChEBI" id="CHEBI:15378"/>
        <dbReference type="ChEBI" id="CHEBI:30616"/>
        <dbReference type="ChEBI" id="CHEBI:58017"/>
        <dbReference type="ChEBI" id="CHEBI:78346"/>
        <dbReference type="ChEBI" id="CHEBI:456215"/>
        <dbReference type="EC" id="2.7.6.1"/>
    </reaction>
</comment>
<evidence type="ECO:0000256" key="8">
    <source>
        <dbReference type="ARBA" id="ARBA00022842"/>
    </source>
</evidence>
<protein>
    <recommendedName>
        <fullName evidence="1">ribose-phosphate diphosphokinase</fullName>
        <ecNumber evidence="1">2.7.6.1</ecNumber>
    </recommendedName>
</protein>
<dbReference type="CDD" id="cd06223">
    <property type="entry name" value="PRTases_typeI"/>
    <property type="match status" value="1"/>
</dbReference>
<dbReference type="FunFam" id="3.40.50.2020:FF:000007">
    <property type="entry name" value="Ribose-phosphate pyrophosphokinase"/>
    <property type="match status" value="1"/>
</dbReference>
<keyword evidence="8" id="KW-0460">Magnesium</keyword>
<keyword evidence="3" id="KW-0479">Metal-binding</keyword>
<dbReference type="GO" id="GO:0005524">
    <property type="term" value="F:ATP binding"/>
    <property type="evidence" value="ECO:0007669"/>
    <property type="project" value="UniProtKB-KW"/>
</dbReference>
<dbReference type="InterPro" id="IPR029057">
    <property type="entry name" value="PRTase-like"/>
</dbReference>
<evidence type="ECO:0000256" key="3">
    <source>
        <dbReference type="ARBA" id="ARBA00022723"/>
    </source>
</evidence>
<evidence type="ECO:0000313" key="11">
    <source>
        <dbReference type="EMBL" id="GIM28120.1"/>
    </source>
</evidence>
<keyword evidence="12" id="KW-1185">Reference proteome</keyword>
<keyword evidence="2" id="KW-0808">Transferase</keyword>
<dbReference type="Proteomes" id="UP000679179">
    <property type="component" value="Unassembled WGS sequence"/>
</dbReference>
<evidence type="ECO:0000256" key="9">
    <source>
        <dbReference type="ARBA" id="ARBA00049535"/>
    </source>
</evidence>
<dbReference type="InterPro" id="IPR005946">
    <property type="entry name" value="Rib-P_diPkinase"/>
</dbReference>
<gene>
    <name evidence="11" type="primary">prs</name>
    <name evidence="11" type="ORF">CPJCM30710_07860</name>
</gene>
<evidence type="ECO:0000259" key="10">
    <source>
        <dbReference type="Pfam" id="PF13793"/>
    </source>
</evidence>
<dbReference type="Gene3D" id="3.40.50.2020">
    <property type="match status" value="2"/>
</dbReference>
<sequence length="328" mass="36165">MLNNGEIKILGGSTGAVFAKEMCNYLGIEIGKSEVTKSSNGNIFVRVDETVRGKDVYIVQSIGVNPNDEFTEILFWIDALKRASANSITAIIPYFGYSKGDKEEEPRVSIRAKVCAGCIELAGADRIVTMDLHSVHMHGFFKKPLDNFFALPVLAEYVNKLELDNLVVVSSGAGFVKQARKYADYFDTTLTIGYKTQRLYEKNGVVLEIVGNIKGKNALIVDDFTASGSTLVNLANGLKERGAKNIYACSSHLLINQSGVEKIENSPIDLLISTNSVNNNNVLLSEKIKIVSVAPLFAEGILRMRDRKSISSLFEKIPQKVFEYSIYK</sequence>
<organism evidence="11 12">
    <name type="scientific">Clostridium polyendosporum</name>
    <dbReference type="NCBI Taxonomy" id="69208"/>
    <lineage>
        <taxon>Bacteria</taxon>
        <taxon>Bacillati</taxon>
        <taxon>Bacillota</taxon>
        <taxon>Clostridia</taxon>
        <taxon>Eubacteriales</taxon>
        <taxon>Clostridiaceae</taxon>
        <taxon>Clostridium</taxon>
    </lineage>
</organism>
<evidence type="ECO:0000313" key="12">
    <source>
        <dbReference type="Proteomes" id="UP000679179"/>
    </source>
</evidence>
<feature type="domain" description="Ribose-phosphate pyrophosphokinase N-terminal" evidence="10">
    <location>
        <begin position="7"/>
        <end position="123"/>
    </location>
</feature>
<evidence type="ECO:0000256" key="7">
    <source>
        <dbReference type="ARBA" id="ARBA00022840"/>
    </source>
</evidence>
<dbReference type="SMART" id="SM01400">
    <property type="entry name" value="Pribosyltran_N"/>
    <property type="match status" value="1"/>
</dbReference>
<dbReference type="InterPro" id="IPR029099">
    <property type="entry name" value="Pribosyltran_N"/>
</dbReference>
<dbReference type="GO" id="GO:0005737">
    <property type="term" value="C:cytoplasm"/>
    <property type="evidence" value="ECO:0007669"/>
    <property type="project" value="TreeGrafter"/>
</dbReference>
<proteinExistence type="predicted"/>
<dbReference type="RefSeq" id="WP_212902855.1">
    <property type="nucleotide sequence ID" value="NZ_BOPZ01000004.1"/>
</dbReference>
<dbReference type="AlphaFoldDB" id="A0A919RZ33"/>
<dbReference type="EMBL" id="BOPZ01000004">
    <property type="protein sequence ID" value="GIM28120.1"/>
    <property type="molecule type" value="Genomic_DNA"/>
</dbReference>
<evidence type="ECO:0000256" key="1">
    <source>
        <dbReference type="ARBA" id="ARBA00013247"/>
    </source>
</evidence>
<keyword evidence="7" id="KW-0067">ATP-binding</keyword>
<dbReference type="PANTHER" id="PTHR10210:SF32">
    <property type="entry name" value="RIBOSE-PHOSPHATE PYROPHOSPHOKINASE 2"/>
    <property type="match status" value="1"/>
</dbReference>
<dbReference type="GO" id="GO:0002189">
    <property type="term" value="C:ribose phosphate diphosphokinase complex"/>
    <property type="evidence" value="ECO:0007669"/>
    <property type="project" value="TreeGrafter"/>
</dbReference>
<comment type="caution">
    <text evidence="11">The sequence shown here is derived from an EMBL/GenBank/DDBJ whole genome shotgun (WGS) entry which is preliminary data.</text>
</comment>
<dbReference type="GO" id="GO:0000287">
    <property type="term" value="F:magnesium ion binding"/>
    <property type="evidence" value="ECO:0007669"/>
    <property type="project" value="InterPro"/>
</dbReference>
<dbReference type="NCBIfam" id="TIGR01251">
    <property type="entry name" value="ribP_PPkin"/>
    <property type="match status" value="1"/>
</dbReference>
<dbReference type="PANTHER" id="PTHR10210">
    <property type="entry name" value="RIBOSE-PHOSPHATE DIPHOSPHOKINASE FAMILY MEMBER"/>
    <property type="match status" value="1"/>
</dbReference>
<dbReference type="GO" id="GO:0004749">
    <property type="term" value="F:ribose phosphate diphosphokinase activity"/>
    <property type="evidence" value="ECO:0007669"/>
    <property type="project" value="UniProtKB-EC"/>
</dbReference>
<dbReference type="InterPro" id="IPR000836">
    <property type="entry name" value="PRTase_dom"/>
</dbReference>